<reference evidence="1" key="2">
    <citation type="submission" date="2025-08" db="UniProtKB">
        <authorList>
            <consortium name="Ensembl"/>
        </authorList>
    </citation>
    <scope>IDENTIFICATION</scope>
</reference>
<reference evidence="1" key="3">
    <citation type="submission" date="2025-09" db="UniProtKB">
        <authorList>
            <consortium name="Ensembl"/>
        </authorList>
    </citation>
    <scope>IDENTIFICATION</scope>
</reference>
<protein>
    <submittedName>
        <fullName evidence="1">Uncharacterized protein</fullName>
    </submittedName>
</protein>
<keyword evidence="2" id="KW-1185">Reference proteome</keyword>
<accession>A0A8V5FV07</accession>
<dbReference type="Ensembl" id="ENSMUNT00000028665.1">
    <property type="protein sequence ID" value="ENSMUNP00000024739.1"/>
    <property type="gene ID" value="ENSMUNG00000022191.1"/>
</dbReference>
<proteinExistence type="predicted"/>
<dbReference type="Proteomes" id="UP000694405">
    <property type="component" value="Chromosome 2"/>
</dbReference>
<reference evidence="1" key="1">
    <citation type="submission" date="2020-03" db="EMBL/GenBank/DDBJ databases">
        <title>Melopsittacus undulatus (budgerigar) genome, bMelUnd1, maternal haplotype with Z.</title>
        <authorList>
            <person name="Gedman G."/>
            <person name="Mountcastle J."/>
            <person name="Haase B."/>
            <person name="Formenti G."/>
            <person name="Wright T."/>
            <person name="Apodaca J."/>
            <person name="Pelan S."/>
            <person name="Chow W."/>
            <person name="Rhie A."/>
            <person name="Howe K."/>
            <person name="Fedrigo O."/>
            <person name="Jarvis E.D."/>
        </authorList>
    </citation>
    <scope>NUCLEOTIDE SEQUENCE [LARGE SCALE GENOMIC DNA]</scope>
</reference>
<evidence type="ECO:0000313" key="2">
    <source>
        <dbReference type="Proteomes" id="UP000694405"/>
    </source>
</evidence>
<sequence length="120" mass="13042">PWCVTLRLCPWCVTLGLCPRCVTLRLCPRCVTLRLCPWCVTLRLCPRCVTLGLCPRCVTLGSWCVTVALRQTYPCSSALDMLLGHPGPCGAGECLAPLVLPTASRDEECLPQSLHGLSLC</sequence>
<evidence type="ECO:0000313" key="1">
    <source>
        <dbReference type="Ensembl" id="ENSMUNP00000024739.1"/>
    </source>
</evidence>
<name>A0A8V5FV07_MELUD</name>
<dbReference type="AlphaFoldDB" id="A0A8V5FV07"/>
<organism evidence="1 2">
    <name type="scientific">Melopsittacus undulatus</name>
    <name type="common">Budgerigar</name>
    <name type="synonym">Psittacus undulatus</name>
    <dbReference type="NCBI Taxonomy" id="13146"/>
    <lineage>
        <taxon>Eukaryota</taxon>
        <taxon>Metazoa</taxon>
        <taxon>Chordata</taxon>
        <taxon>Craniata</taxon>
        <taxon>Vertebrata</taxon>
        <taxon>Euteleostomi</taxon>
        <taxon>Archelosauria</taxon>
        <taxon>Archosauria</taxon>
        <taxon>Dinosauria</taxon>
        <taxon>Saurischia</taxon>
        <taxon>Theropoda</taxon>
        <taxon>Coelurosauria</taxon>
        <taxon>Aves</taxon>
        <taxon>Neognathae</taxon>
        <taxon>Neoaves</taxon>
        <taxon>Telluraves</taxon>
        <taxon>Australaves</taxon>
        <taxon>Psittaciformes</taxon>
        <taxon>Psittaculidae</taxon>
        <taxon>Melopsittacus</taxon>
    </lineage>
</organism>